<dbReference type="PANTHER" id="PTHR10381">
    <property type="entry name" value="ATP-DEPENDENT CLP PROTEASE PROTEOLYTIC SUBUNIT"/>
    <property type="match status" value="1"/>
</dbReference>
<dbReference type="Pfam" id="PF00574">
    <property type="entry name" value="CLP_protease"/>
    <property type="match status" value="1"/>
</dbReference>
<dbReference type="CDD" id="cd07016">
    <property type="entry name" value="S14_ClpP_1"/>
    <property type="match status" value="1"/>
</dbReference>
<dbReference type="GO" id="GO:0006515">
    <property type="term" value="P:protein quality control for misfolded or incompletely synthesized proteins"/>
    <property type="evidence" value="ECO:0007669"/>
    <property type="project" value="TreeGrafter"/>
</dbReference>
<dbReference type="GO" id="GO:0004252">
    <property type="term" value="F:serine-type endopeptidase activity"/>
    <property type="evidence" value="ECO:0007669"/>
    <property type="project" value="InterPro"/>
</dbReference>
<name>A0A2A9D0F7_9MICO</name>
<evidence type="ECO:0000256" key="7">
    <source>
        <dbReference type="SAM" id="MobiDB-lite"/>
    </source>
</evidence>
<keyword evidence="3 8" id="KW-0645">Protease</keyword>
<dbReference type="GO" id="GO:0009368">
    <property type="term" value="C:endopeptidase Clp complex"/>
    <property type="evidence" value="ECO:0007669"/>
    <property type="project" value="TreeGrafter"/>
</dbReference>
<keyword evidence="9" id="KW-1185">Reference proteome</keyword>
<evidence type="ECO:0000256" key="5">
    <source>
        <dbReference type="ARBA" id="ARBA00022825"/>
    </source>
</evidence>
<gene>
    <name evidence="8" type="ORF">ATL40_1442</name>
</gene>
<dbReference type="PANTHER" id="PTHR10381:SF70">
    <property type="entry name" value="ATP-DEPENDENT CLP PROTEASE PROTEOLYTIC SUBUNIT"/>
    <property type="match status" value="1"/>
</dbReference>
<evidence type="ECO:0000256" key="3">
    <source>
        <dbReference type="ARBA" id="ARBA00022670"/>
    </source>
</evidence>
<dbReference type="Proteomes" id="UP000224915">
    <property type="component" value="Unassembled WGS sequence"/>
</dbReference>
<keyword evidence="2" id="KW-0963">Cytoplasm</keyword>
<evidence type="ECO:0000256" key="2">
    <source>
        <dbReference type="ARBA" id="ARBA00022490"/>
    </source>
</evidence>
<dbReference type="GO" id="GO:0004176">
    <property type="term" value="F:ATP-dependent peptidase activity"/>
    <property type="evidence" value="ECO:0007669"/>
    <property type="project" value="InterPro"/>
</dbReference>
<comment type="caution">
    <text evidence="8">The sequence shown here is derived from an EMBL/GenBank/DDBJ whole genome shotgun (WGS) entry which is preliminary data.</text>
</comment>
<keyword evidence="5" id="KW-0720">Serine protease</keyword>
<keyword evidence="4" id="KW-0378">Hydrolase</keyword>
<feature type="region of interest" description="Disordered" evidence="7">
    <location>
        <begin position="259"/>
        <end position="278"/>
    </location>
</feature>
<dbReference type="Gene3D" id="3.90.226.10">
    <property type="entry name" value="2-enoyl-CoA Hydratase, Chain A, domain 1"/>
    <property type="match status" value="1"/>
</dbReference>
<dbReference type="EMBL" id="PDJD01000001">
    <property type="protein sequence ID" value="PFG19866.1"/>
    <property type="molecule type" value="Genomic_DNA"/>
</dbReference>
<evidence type="ECO:0000256" key="1">
    <source>
        <dbReference type="ARBA" id="ARBA00007039"/>
    </source>
</evidence>
<dbReference type="SUPFAM" id="SSF52096">
    <property type="entry name" value="ClpP/crotonase"/>
    <property type="match status" value="1"/>
</dbReference>
<evidence type="ECO:0000313" key="9">
    <source>
        <dbReference type="Proteomes" id="UP000224915"/>
    </source>
</evidence>
<dbReference type="PRINTS" id="PR00127">
    <property type="entry name" value="CLPPROTEASEP"/>
</dbReference>
<dbReference type="Pfam" id="PF10123">
    <property type="entry name" value="Mu-like_Pro"/>
    <property type="match status" value="1"/>
</dbReference>
<proteinExistence type="inferred from homology"/>
<evidence type="ECO:0000256" key="4">
    <source>
        <dbReference type="ARBA" id="ARBA00022801"/>
    </source>
</evidence>
<dbReference type="NCBIfam" id="NF045542">
    <property type="entry name" value="Clp_rel_HeadMat"/>
    <property type="match status" value="1"/>
</dbReference>
<evidence type="ECO:0000313" key="8">
    <source>
        <dbReference type="EMBL" id="PFG19866.1"/>
    </source>
</evidence>
<sequence>MTRSTMDPRAMPPGGYRMEATGQDTADVYVYGTIGAGFWSDGVSASDFVRELADLDVSEINLWVNSPGGLVKDGVSMMNAIARHSARVVAHVDGLAASAASFLIMAADEVVMGRGSELMIHDASNIAWGDARVLRNVADQLDKTSATIASVYAERAGGTAQEWREAMLEETWYSDEEAVAAGLADKVLTLTGDTASTDEADEPANAVAQLARAAGFEHAGRGDAPAPYMPRRTAAAAGPRPANLNGALAALASLSGVATPPAPPVDTHSSTGSEDGPMVDFMKGVRERLGVPADANLNDEQVLAALDEALAEQSDEPTTTSASALPDGAVAIDSEVLAGLKADAAAGRAARDEQEKSARAALVEAAVADGRILPRQREGWLNKLTHEKDAAEALASLEPGLVPTSAKGFTGGVDEARDEDGDLYAKAWGAPEQKEAE</sequence>
<dbReference type="InterPro" id="IPR029045">
    <property type="entry name" value="ClpP/crotonase-like_dom_sf"/>
</dbReference>
<reference evidence="8 9" key="1">
    <citation type="submission" date="2017-10" db="EMBL/GenBank/DDBJ databases">
        <title>Sequencing the genomes of 1000 actinobacteria strains.</title>
        <authorList>
            <person name="Klenk H.-P."/>
        </authorList>
    </citation>
    <scope>NUCLEOTIDE SEQUENCE [LARGE SCALE GENOMIC DNA]</scope>
    <source>
        <strain evidence="8 9">DSM 21801</strain>
    </source>
</reference>
<dbReference type="AlphaFoldDB" id="A0A2A9D0F7"/>
<dbReference type="InterPro" id="IPR023562">
    <property type="entry name" value="ClpP/TepA"/>
</dbReference>
<dbReference type="OrthoDB" id="9806592at2"/>
<comment type="similarity">
    <text evidence="1 6">Belongs to the peptidase S14 family.</text>
</comment>
<protein>
    <recommendedName>
        <fullName evidence="6">ATP-dependent Clp protease proteolytic subunit</fullName>
    </recommendedName>
</protein>
<organism evidence="8 9">
    <name type="scientific">Serinibacter salmoneus</name>
    <dbReference type="NCBI Taxonomy" id="556530"/>
    <lineage>
        <taxon>Bacteria</taxon>
        <taxon>Bacillati</taxon>
        <taxon>Actinomycetota</taxon>
        <taxon>Actinomycetes</taxon>
        <taxon>Micrococcales</taxon>
        <taxon>Beutenbergiaceae</taxon>
        <taxon>Serinibacter</taxon>
    </lineage>
</organism>
<dbReference type="InterPro" id="IPR012106">
    <property type="entry name" value="Phage_Mu_Gp1"/>
</dbReference>
<dbReference type="RefSeq" id="WP_098468927.1">
    <property type="nucleotide sequence ID" value="NZ_PDJD01000001.1"/>
</dbReference>
<dbReference type="GO" id="GO:0051117">
    <property type="term" value="F:ATPase binding"/>
    <property type="evidence" value="ECO:0007669"/>
    <property type="project" value="TreeGrafter"/>
</dbReference>
<evidence type="ECO:0000256" key="6">
    <source>
        <dbReference type="RuleBase" id="RU003567"/>
    </source>
</evidence>
<accession>A0A2A9D0F7</accession>
<dbReference type="InterPro" id="IPR001907">
    <property type="entry name" value="ClpP"/>
</dbReference>